<dbReference type="Gene3D" id="1.10.287.110">
    <property type="entry name" value="DnaJ domain"/>
    <property type="match status" value="1"/>
</dbReference>
<evidence type="ECO:0000313" key="4">
    <source>
        <dbReference type="Proteomes" id="UP000887226"/>
    </source>
</evidence>
<accession>A0A9P8CJN5</accession>
<dbReference type="EMBL" id="MU253738">
    <property type="protein sequence ID" value="KAG9249177.1"/>
    <property type="molecule type" value="Genomic_DNA"/>
</dbReference>
<reference evidence="3" key="1">
    <citation type="journal article" date="2021" name="IMA Fungus">
        <title>Genomic characterization of three marine fungi, including Emericellopsis atlantica sp. nov. with signatures of a generalist lifestyle and marine biomass degradation.</title>
        <authorList>
            <person name="Hagestad O.C."/>
            <person name="Hou L."/>
            <person name="Andersen J.H."/>
            <person name="Hansen E.H."/>
            <person name="Altermark B."/>
            <person name="Li C."/>
            <person name="Kuhnert E."/>
            <person name="Cox R.J."/>
            <person name="Crous P.W."/>
            <person name="Spatafora J.W."/>
            <person name="Lail K."/>
            <person name="Amirebrahimi M."/>
            <person name="Lipzen A."/>
            <person name="Pangilinan J."/>
            <person name="Andreopoulos W."/>
            <person name="Hayes R.D."/>
            <person name="Ng V."/>
            <person name="Grigoriev I.V."/>
            <person name="Jackson S.A."/>
            <person name="Sutton T.D.S."/>
            <person name="Dobson A.D.W."/>
            <person name="Rama T."/>
        </authorList>
    </citation>
    <scope>NUCLEOTIDE SEQUENCE</scope>
    <source>
        <strain evidence="3">TRa3180A</strain>
    </source>
</reference>
<dbReference type="AlphaFoldDB" id="A0A9P8CJN5"/>
<name>A0A9P8CJN5_9HELO</name>
<keyword evidence="4" id="KW-1185">Reference proteome</keyword>
<dbReference type="InterPro" id="IPR036869">
    <property type="entry name" value="J_dom_sf"/>
</dbReference>
<feature type="domain" description="J" evidence="2">
    <location>
        <begin position="44"/>
        <end position="92"/>
    </location>
</feature>
<evidence type="ECO:0000259" key="2">
    <source>
        <dbReference type="Pfam" id="PF00226"/>
    </source>
</evidence>
<evidence type="ECO:0000313" key="3">
    <source>
        <dbReference type="EMBL" id="KAG9249177.1"/>
    </source>
</evidence>
<dbReference type="InterPro" id="IPR001623">
    <property type="entry name" value="DnaJ_domain"/>
</dbReference>
<dbReference type="SUPFAM" id="SSF46565">
    <property type="entry name" value="Chaperone J-domain"/>
    <property type="match status" value="1"/>
</dbReference>
<proteinExistence type="predicted"/>
<organism evidence="3 4">
    <name type="scientific">Calycina marina</name>
    <dbReference type="NCBI Taxonomy" id="1763456"/>
    <lineage>
        <taxon>Eukaryota</taxon>
        <taxon>Fungi</taxon>
        <taxon>Dikarya</taxon>
        <taxon>Ascomycota</taxon>
        <taxon>Pezizomycotina</taxon>
        <taxon>Leotiomycetes</taxon>
        <taxon>Helotiales</taxon>
        <taxon>Pezizellaceae</taxon>
        <taxon>Calycina</taxon>
    </lineage>
</organism>
<dbReference type="CDD" id="cd06257">
    <property type="entry name" value="DnaJ"/>
    <property type="match status" value="1"/>
</dbReference>
<protein>
    <recommendedName>
        <fullName evidence="2">J domain-containing protein</fullName>
    </recommendedName>
</protein>
<dbReference type="Pfam" id="PF00226">
    <property type="entry name" value="DnaJ"/>
    <property type="match status" value="1"/>
</dbReference>
<sequence>MRGCLYLYDFYPLGLGQNEENEGKRFKSRVLRTSSLKISICLFLLEIRDEPSVEDIKKIWEAKALETHLDKNHDDVKEANARFQVLQSAYQTFLFNIEKHSIPFGVDPQKLDAKDSYDYSEDSFYATESDDSESEDEKNKHRPGPSTFVVDPNTLTAEGAPHDKGNTNTSQISQRKEARSELDNLVRELKQRPQEKGMVEIWDRLFRRAEQTRHQSKDREKRAEDERFTEWAGVEKQLEETAKQRWARFDAKNNKLATAADGCTAVMGSSTSNYSNKANRHRTLTVSSGFAAAEEEEWAVEDTRAEIPLLDGSDYNNMNAVEDLRRLVDRISGHRNFDILIAKEYPEYKRMDNGVDELSDRLR</sequence>
<evidence type="ECO:0000256" key="1">
    <source>
        <dbReference type="SAM" id="MobiDB-lite"/>
    </source>
</evidence>
<comment type="caution">
    <text evidence="3">The sequence shown here is derived from an EMBL/GenBank/DDBJ whole genome shotgun (WGS) entry which is preliminary data.</text>
</comment>
<feature type="region of interest" description="Disordered" evidence="1">
    <location>
        <begin position="123"/>
        <end position="178"/>
    </location>
</feature>
<dbReference type="Proteomes" id="UP000887226">
    <property type="component" value="Unassembled WGS sequence"/>
</dbReference>
<gene>
    <name evidence="3" type="ORF">BJ878DRAFT_475782</name>
</gene>